<evidence type="ECO:0000259" key="3">
    <source>
        <dbReference type="Pfam" id="PF07833"/>
    </source>
</evidence>
<feature type="domain" description="Copper amine oxidase-like N-terminal" evidence="3">
    <location>
        <begin position="41"/>
        <end position="86"/>
    </location>
</feature>
<dbReference type="InterPro" id="IPR036582">
    <property type="entry name" value="Mao_N_sf"/>
</dbReference>
<dbReference type="EMBL" id="JBHTLU010000045">
    <property type="protein sequence ID" value="MFD1224381.1"/>
    <property type="molecule type" value="Genomic_DNA"/>
</dbReference>
<evidence type="ECO:0000256" key="1">
    <source>
        <dbReference type="SAM" id="MobiDB-lite"/>
    </source>
</evidence>
<keyword evidence="2" id="KW-0732">Signal</keyword>
<feature type="chain" id="PRO_5045143365" evidence="2">
    <location>
        <begin position="23"/>
        <end position="287"/>
    </location>
</feature>
<organism evidence="4 5">
    <name type="scientific">Paenibacillus vulneris</name>
    <dbReference type="NCBI Taxonomy" id="1133364"/>
    <lineage>
        <taxon>Bacteria</taxon>
        <taxon>Bacillati</taxon>
        <taxon>Bacillota</taxon>
        <taxon>Bacilli</taxon>
        <taxon>Bacillales</taxon>
        <taxon>Paenibacillaceae</taxon>
        <taxon>Paenibacillus</taxon>
    </lineage>
</organism>
<keyword evidence="5" id="KW-1185">Reference proteome</keyword>
<feature type="region of interest" description="Disordered" evidence="1">
    <location>
        <begin position="190"/>
        <end position="212"/>
    </location>
</feature>
<evidence type="ECO:0000313" key="5">
    <source>
        <dbReference type="Proteomes" id="UP001597180"/>
    </source>
</evidence>
<evidence type="ECO:0000256" key="2">
    <source>
        <dbReference type="SAM" id="SignalP"/>
    </source>
</evidence>
<gene>
    <name evidence="4" type="ORF">ACFQ4B_30170</name>
</gene>
<proteinExistence type="predicted"/>
<protein>
    <submittedName>
        <fullName evidence="4">Stalk domain-containing protein</fullName>
    </submittedName>
</protein>
<dbReference type="InterPro" id="IPR012854">
    <property type="entry name" value="Cu_amine_oxidase-like_N"/>
</dbReference>
<dbReference type="SUPFAM" id="SSF55383">
    <property type="entry name" value="Copper amine oxidase, domain N"/>
    <property type="match status" value="1"/>
</dbReference>
<feature type="compositionally biased region" description="Basic and acidic residues" evidence="1">
    <location>
        <begin position="196"/>
        <end position="206"/>
    </location>
</feature>
<feature type="compositionally biased region" description="Pro residues" evidence="1">
    <location>
        <begin position="94"/>
        <end position="103"/>
    </location>
</feature>
<evidence type="ECO:0000313" key="4">
    <source>
        <dbReference type="EMBL" id="MFD1224381.1"/>
    </source>
</evidence>
<accession>A0ABW3UWU7</accession>
<sequence>MKKLIAGLTAGMLIGSAATAFASSEDIGKQVQAVFAKFVFKVNGAEKPLETTPLVYEGTAYLPVREVAKLTGYELVYQEETRTIELTAPVSTPVTPPAPPAAKPEPEKKSTPDTAQTHPVYLSDLLNTFANKGIKNRGGGSGDTASFEIDGKVYTLKTMGSDSNGLILDVTPLLEAKIITLADIKIVNSSSVKSTQENKQEPEKSSNSETKTTNGVTRVYLFDLLDVLSKKGIKSSSGGSGNNAYFEINGKNYVMKIVEIDSKGRILDVTPLIDANIISITDVPVVK</sequence>
<feature type="signal peptide" evidence="2">
    <location>
        <begin position="1"/>
        <end position="22"/>
    </location>
</feature>
<dbReference type="RefSeq" id="WP_345586571.1">
    <property type="nucleotide sequence ID" value="NZ_BAABJG010000004.1"/>
</dbReference>
<dbReference type="Proteomes" id="UP001597180">
    <property type="component" value="Unassembled WGS sequence"/>
</dbReference>
<comment type="caution">
    <text evidence="4">The sequence shown here is derived from an EMBL/GenBank/DDBJ whole genome shotgun (WGS) entry which is preliminary data.</text>
</comment>
<feature type="region of interest" description="Disordered" evidence="1">
    <location>
        <begin position="89"/>
        <end position="115"/>
    </location>
</feature>
<reference evidence="5" key="1">
    <citation type="journal article" date="2019" name="Int. J. Syst. Evol. Microbiol.">
        <title>The Global Catalogue of Microorganisms (GCM) 10K type strain sequencing project: providing services to taxonomists for standard genome sequencing and annotation.</title>
        <authorList>
            <consortium name="The Broad Institute Genomics Platform"/>
            <consortium name="The Broad Institute Genome Sequencing Center for Infectious Disease"/>
            <person name="Wu L."/>
            <person name="Ma J."/>
        </authorList>
    </citation>
    <scope>NUCLEOTIDE SEQUENCE [LARGE SCALE GENOMIC DNA]</scope>
    <source>
        <strain evidence="5">CCUG 53270</strain>
    </source>
</reference>
<name>A0ABW3UWU7_9BACL</name>
<dbReference type="Pfam" id="PF07833">
    <property type="entry name" value="Cu_amine_oxidN1"/>
    <property type="match status" value="1"/>
</dbReference>